<dbReference type="AlphaFoldDB" id="A0A2L0F4D7"/>
<evidence type="ECO:0000313" key="2">
    <source>
        <dbReference type="Proteomes" id="UP000238348"/>
    </source>
</evidence>
<organism evidence="1 2">
    <name type="scientific">Sorangium cellulosum</name>
    <name type="common">Polyangium cellulosum</name>
    <dbReference type="NCBI Taxonomy" id="56"/>
    <lineage>
        <taxon>Bacteria</taxon>
        <taxon>Pseudomonadati</taxon>
        <taxon>Myxococcota</taxon>
        <taxon>Polyangia</taxon>
        <taxon>Polyangiales</taxon>
        <taxon>Polyangiaceae</taxon>
        <taxon>Sorangium</taxon>
    </lineage>
</organism>
<sequence>MALGDAVSARVAGHCDPASFTYALRSSRRASQAKGSRR</sequence>
<evidence type="ECO:0000313" key="1">
    <source>
        <dbReference type="EMBL" id="AUX46403.1"/>
    </source>
</evidence>
<reference evidence="1 2" key="1">
    <citation type="submission" date="2015-09" db="EMBL/GenBank/DDBJ databases">
        <title>Sorangium comparison.</title>
        <authorList>
            <person name="Zaburannyi N."/>
            <person name="Bunk B."/>
            <person name="Overmann J."/>
            <person name="Mueller R."/>
        </authorList>
    </citation>
    <scope>NUCLEOTIDE SEQUENCE [LARGE SCALE GENOMIC DNA]</scope>
    <source>
        <strain evidence="1 2">So ce26</strain>
    </source>
</reference>
<gene>
    <name evidence="1" type="ORF">SOCE26_079090</name>
</gene>
<accession>A0A2L0F4D7</accession>
<proteinExistence type="predicted"/>
<name>A0A2L0F4D7_SORCE</name>
<dbReference type="Proteomes" id="UP000238348">
    <property type="component" value="Chromosome"/>
</dbReference>
<protein>
    <submittedName>
        <fullName evidence="1">Uncharacterized protein</fullName>
    </submittedName>
</protein>
<dbReference type="EMBL" id="CP012673">
    <property type="protein sequence ID" value="AUX46403.1"/>
    <property type="molecule type" value="Genomic_DNA"/>
</dbReference>